<dbReference type="STRING" id="35608.A0A2U1MKN3"/>
<sequence length="417" mass="47557">MNNIVDISMSDSSSPRRDNMAIIEQVALNYKLNLKYGGIFRLARNLSKMRCHDEVTNEPDGENGSDSDCPNENSYHNLHSSDDECDMKNSEFEVHSDMKNSPTMKVHKRFPNVIIFRRALNHYALINEFGYKIEKSDLKRLTTCCETNCKWRIHASTMDDDITFQVKKFVETHSCTRSKKCGNKRATQGWIANVVSDKIKSDGDISTTEIMKWLITSYNVDVPYMRAYKEACSRGFLAGFRPYISLDACHLIGKFNGVLAAAISIDGNNESFNSWVGDARFRPVLDLLDSIREMLMNLGEYQVSRSSDNHAEVKYKGKRWEVLLDERRCSCRVWQVKAYALEISPIPDKDQWAPIDTSEKIYPPIIKHPVGHLQKTCKKSPCDASSSQASKPCQPPPCKRRRVKNTKACESNKSKPN</sequence>
<feature type="compositionally biased region" description="Acidic residues" evidence="1">
    <location>
        <begin position="56"/>
        <end position="65"/>
    </location>
</feature>
<evidence type="ECO:0000313" key="4">
    <source>
        <dbReference type="Proteomes" id="UP000245207"/>
    </source>
</evidence>
<dbReference type="PANTHER" id="PTHR31973:SF188">
    <property type="entry name" value="POLYPROTEIN, PUTATIVE-RELATED"/>
    <property type="match status" value="1"/>
</dbReference>
<feature type="region of interest" description="Disordered" evidence="1">
    <location>
        <begin position="380"/>
        <end position="417"/>
    </location>
</feature>
<dbReference type="EMBL" id="PKPP01005012">
    <property type="protein sequence ID" value="PWA61821.1"/>
    <property type="molecule type" value="Genomic_DNA"/>
</dbReference>
<dbReference type="InterPro" id="IPR004332">
    <property type="entry name" value="Transposase_MuDR"/>
</dbReference>
<comment type="caution">
    <text evidence="3">The sequence shown here is derived from an EMBL/GenBank/DDBJ whole genome shotgun (WGS) entry which is preliminary data.</text>
</comment>
<evidence type="ECO:0000313" key="3">
    <source>
        <dbReference type="EMBL" id="PWA61821.1"/>
    </source>
</evidence>
<dbReference type="OrthoDB" id="1918246at2759"/>
<keyword evidence="4" id="KW-1185">Reference proteome</keyword>
<evidence type="ECO:0000259" key="2">
    <source>
        <dbReference type="Pfam" id="PF03108"/>
    </source>
</evidence>
<feature type="domain" description="Transposase MuDR plant" evidence="2">
    <location>
        <begin position="103"/>
        <end position="166"/>
    </location>
</feature>
<dbReference type="PANTHER" id="PTHR31973">
    <property type="entry name" value="POLYPROTEIN, PUTATIVE-RELATED"/>
    <property type="match status" value="1"/>
</dbReference>
<dbReference type="AlphaFoldDB" id="A0A2U1MKN3"/>
<organism evidence="3 4">
    <name type="scientific">Artemisia annua</name>
    <name type="common">Sweet wormwood</name>
    <dbReference type="NCBI Taxonomy" id="35608"/>
    <lineage>
        <taxon>Eukaryota</taxon>
        <taxon>Viridiplantae</taxon>
        <taxon>Streptophyta</taxon>
        <taxon>Embryophyta</taxon>
        <taxon>Tracheophyta</taxon>
        <taxon>Spermatophyta</taxon>
        <taxon>Magnoliopsida</taxon>
        <taxon>eudicotyledons</taxon>
        <taxon>Gunneridae</taxon>
        <taxon>Pentapetalae</taxon>
        <taxon>asterids</taxon>
        <taxon>campanulids</taxon>
        <taxon>Asterales</taxon>
        <taxon>Asteraceae</taxon>
        <taxon>Asteroideae</taxon>
        <taxon>Anthemideae</taxon>
        <taxon>Artemisiinae</taxon>
        <taxon>Artemisia</taxon>
    </lineage>
</organism>
<evidence type="ECO:0000256" key="1">
    <source>
        <dbReference type="SAM" id="MobiDB-lite"/>
    </source>
</evidence>
<feature type="region of interest" description="Disordered" evidence="1">
    <location>
        <begin position="54"/>
        <end position="73"/>
    </location>
</feature>
<proteinExistence type="predicted"/>
<accession>A0A2U1MKN3</accession>
<name>A0A2U1MKN3_ARTAN</name>
<gene>
    <name evidence="3" type="ORF">CTI12_AA371660</name>
</gene>
<dbReference type="Proteomes" id="UP000245207">
    <property type="component" value="Unassembled WGS sequence"/>
</dbReference>
<reference evidence="3 4" key="1">
    <citation type="journal article" date="2018" name="Mol. Plant">
        <title>The genome of Artemisia annua provides insight into the evolution of Asteraceae family and artemisinin biosynthesis.</title>
        <authorList>
            <person name="Shen Q."/>
            <person name="Zhang L."/>
            <person name="Liao Z."/>
            <person name="Wang S."/>
            <person name="Yan T."/>
            <person name="Shi P."/>
            <person name="Liu M."/>
            <person name="Fu X."/>
            <person name="Pan Q."/>
            <person name="Wang Y."/>
            <person name="Lv Z."/>
            <person name="Lu X."/>
            <person name="Zhang F."/>
            <person name="Jiang W."/>
            <person name="Ma Y."/>
            <person name="Chen M."/>
            <person name="Hao X."/>
            <person name="Li L."/>
            <person name="Tang Y."/>
            <person name="Lv G."/>
            <person name="Zhou Y."/>
            <person name="Sun X."/>
            <person name="Brodelius P.E."/>
            <person name="Rose J.K.C."/>
            <person name="Tang K."/>
        </authorList>
    </citation>
    <scope>NUCLEOTIDE SEQUENCE [LARGE SCALE GENOMIC DNA]</scope>
    <source>
        <strain evidence="4">cv. Huhao1</strain>
        <tissue evidence="3">Leaf</tissue>
    </source>
</reference>
<dbReference type="Pfam" id="PF03108">
    <property type="entry name" value="DBD_Tnp_Mut"/>
    <property type="match status" value="1"/>
</dbReference>
<protein>
    <submittedName>
        <fullName evidence="3">Transposase, MuDR</fullName>
    </submittedName>
</protein>